<keyword evidence="4" id="KW-1185">Reference proteome</keyword>
<sequence length="586" mass="65130">MGRKHKRRLIPEQDRRICGSICFCQFTIVISCVALVYLSVAIYMPSHRAFHAGIDPDPVMCQTVNTTLTNNCGWASCGEWCLTRTTGFCPQIHATVRRNGTDIVFENCTKFGSISCPQVNIASLKRYNCNNGSECSVLSGVFNCSLGHCVNISELMLCHHKADGMVVDSEKDNMKLNGYFSCQNSRCTKIKSPFTCDRYCPKIATSDVNVFLMEDDNVIVAKCERGLALNKANGNLPGTRLTTPVQVWDSRNGSIIASCLVVTQEMNEVRLQTNSTSSRTGLFKPVWKARASPEGGENSLYAKVRDGEDSFLRVRPCEVSPSRGQQGKPKLREAILHGLAPTSYVPSGSQTLTDPLDLVPYDYRALMNRTSLKISYNIFLSIYSKTYGKLRAGKCTQDCVNGTLLKDIQVPQPSINFTSFLTIYEKSLQYPLDPTNDYVPAQRSLTIYNSSRLYINFEGCVNTLKGECKDFLASHGRDGDNQTAQSRYPCYYNKNNSFLVVARFDLNKTRTELLIAIIVPSGLFVISLTTLVIITRSVQVGDDAKMRCRYCVDKQEVEGEDEGLVEATPSSSQGQVNENEIKSMAL</sequence>
<protein>
    <recommendedName>
        <fullName evidence="5">Protein tipE</fullName>
    </recommendedName>
</protein>
<feature type="transmembrane region" description="Helical" evidence="2">
    <location>
        <begin position="513"/>
        <end position="535"/>
    </location>
</feature>
<dbReference type="EMBL" id="KQ761164">
    <property type="protein sequence ID" value="OAD58100.1"/>
    <property type="molecule type" value="Genomic_DNA"/>
</dbReference>
<gene>
    <name evidence="3" type="ORF">WN48_00775</name>
</gene>
<evidence type="ECO:0000256" key="2">
    <source>
        <dbReference type="SAM" id="Phobius"/>
    </source>
</evidence>
<proteinExistence type="predicted"/>
<dbReference type="GO" id="GO:0017080">
    <property type="term" value="F:sodium channel regulator activity"/>
    <property type="evidence" value="ECO:0007669"/>
    <property type="project" value="TreeGrafter"/>
</dbReference>
<evidence type="ECO:0000256" key="1">
    <source>
        <dbReference type="SAM" id="MobiDB-lite"/>
    </source>
</evidence>
<name>A0A310SCU6_9HYME</name>
<dbReference type="GO" id="GO:0005886">
    <property type="term" value="C:plasma membrane"/>
    <property type="evidence" value="ECO:0007669"/>
    <property type="project" value="TreeGrafter"/>
</dbReference>
<dbReference type="PANTHER" id="PTHR12335">
    <property type="entry name" value="TIPE PROTEIN TEMPERATURE-INDUCED PARALYTIC E"/>
    <property type="match status" value="1"/>
</dbReference>
<accession>A0A310SCU6</accession>
<evidence type="ECO:0000313" key="4">
    <source>
        <dbReference type="Proteomes" id="UP000250275"/>
    </source>
</evidence>
<organism evidence="3 4">
    <name type="scientific">Eufriesea mexicana</name>
    <dbReference type="NCBI Taxonomy" id="516756"/>
    <lineage>
        <taxon>Eukaryota</taxon>
        <taxon>Metazoa</taxon>
        <taxon>Ecdysozoa</taxon>
        <taxon>Arthropoda</taxon>
        <taxon>Hexapoda</taxon>
        <taxon>Insecta</taxon>
        <taxon>Pterygota</taxon>
        <taxon>Neoptera</taxon>
        <taxon>Endopterygota</taxon>
        <taxon>Hymenoptera</taxon>
        <taxon>Apocrita</taxon>
        <taxon>Aculeata</taxon>
        <taxon>Apoidea</taxon>
        <taxon>Anthophila</taxon>
        <taxon>Apidae</taxon>
        <taxon>Eufriesea</taxon>
    </lineage>
</organism>
<keyword evidence="2" id="KW-1133">Transmembrane helix</keyword>
<evidence type="ECO:0000313" key="3">
    <source>
        <dbReference type="EMBL" id="OAD58100.1"/>
    </source>
</evidence>
<dbReference type="InterPro" id="IPR031578">
    <property type="entry name" value="TipE"/>
</dbReference>
<reference evidence="3 4" key="1">
    <citation type="submission" date="2015-07" db="EMBL/GenBank/DDBJ databases">
        <title>The genome of Eufriesea mexicana.</title>
        <authorList>
            <person name="Pan H."/>
            <person name="Kapheim K."/>
        </authorList>
    </citation>
    <scope>NUCLEOTIDE SEQUENCE [LARGE SCALE GENOMIC DNA]</scope>
    <source>
        <strain evidence="3">0111107269</strain>
        <tissue evidence="3">Whole body</tissue>
    </source>
</reference>
<evidence type="ECO:0008006" key="5">
    <source>
        <dbReference type="Google" id="ProtNLM"/>
    </source>
</evidence>
<keyword evidence="2" id="KW-0812">Transmembrane</keyword>
<feature type="transmembrane region" description="Helical" evidence="2">
    <location>
        <begin position="21"/>
        <end position="44"/>
    </location>
</feature>
<feature type="region of interest" description="Disordered" evidence="1">
    <location>
        <begin position="561"/>
        <end position="586"/>
    </location>
</feature>
<dbReference type="OrthoDB" id="6349518at2759"/>
<feature type="compositionally biased region" description="Polar residues" evidence="1">
    <location>
        <begin position="568"/>
        <end position="578"/>
    </location>
</feature>
<dbReference type="GO" id="GO:0002028">
    <property type="term" value="P:regulation of sodium ion transport"/>
    <property type="evidence" value="ECO:0007669"/>
    <property type="project" value="TreeGrafter"/>
</dbReference>
<dbReference type="PANTHER" id="PTHR12335:SF3">
    <property type="entry name" value="IP11896P"/>
    <property type="match status" value="1"/>
</dbReference>
<keyword evidence="2" id="KW-0472">Membrane</keyword>
<dbReference type="Proteomes" id="UP000250275">
    <property type="component" value="Unassembled WGS sequence"/>
</dbReference>
<dbReference type="AlphaFoldDB" id="A0A310SCU6"/>
<dbReference type="PROSITE" id="PS51257">
    <property type="entry name" value="PROKAR_LIPOPROTEIN"/>
    <property type="match status" value="1"/>
</dbReference>